<dbReference type="Proteomes" id="UP000321798">
    <property type="component" value="Unassembled WGS sequence"/>
</dbReference>
<feature type="transmembrane region" description="Helical" evidence="2">
    <location>
        <begin position="6"/>
        <end position="26"/>
    </location>
</feature>
<keyword evidence="2" id="KW-0812">Transmembrane</keyword>
<protein>
    <submittedName>
        <fullName evidence="3">Uncharacterized protein</fullName>
    </submittedName>
</protein>
<evidence type="ECO:0000313" key="3">
    <source>
        <dbReference type="EMBL" id="GEP68158.1"/>
    </source>
</evidence>
<sequence>MLWFSVWAVLVVGTLVGAWFLLRSLWRSARALMDELGRASRVLAELADKAEELRRVSDAQAEPIVPTLFADKAELQARLAHLREAREARKDARWERDEATRERWRAVWR</sequence>
<dbReference type="AlphaFoldDB" id="A0A512PAD9"/>
<feature type="coiled-coil region" evidence="1">
    <location>
        <begin position="29"/>
        <end position="102"/>
    </location>
</feature>
<keyword evidence="1" id="KW-0175">Coiled coil</keyword>
<comment type="caution">
    <text evidence="3">The sequence shown here is derived from an EMBL/GenBank/DDBJ whole genome shotgun (WGS) entry which is preliminary data.</text>
</comment>
<keyword evidence="2" id="KW-1133">Transmembrane helix</keyword>
<reference evidence="3 4" key="1">
    <citation type="submission" date="2019-07" db="EMBL/GenBank/DDBJ databases">
        <title>Whole genome shotgun sequence of Cellulomonas soli NBRC 109434.</title>
        <authorList>
            <person name="Hosoyama A."/>
            <person name="Uohara A."/>
            <person name="Ohji S."/>
            <person name="Ichikawa N."/>
        </authorList>
    </citation>
    <scope>NUCLEOTIDE SEQUENCE [LARGE SCALE GENOMIC DNA]</scope>
    <source>
        <strain evidence="3 4">NBRC 109434</strain>
    </source>
</reference>
<evidence type="ECO:0000313" key="4">
    <source>
        <dbReference type="Proteomes" id="UP000321798"/>
    </source>
</evidence>
<dbReference type="OrthoDB" id="4828043at2"/>
<organism evidence="3 4">
    <name type="scientific">Cellulomonas soli</name>
    <dbReference type="NCBI Taxonomy" id="931535"/>
    <lineage>
        <taxon>Bacteria</taxon>
        <taxon>Bacillati</taxon>
        <taxon>Actinomycetota</taxon>
        <taxon>Actinomycetes</taxon>
        <taxon>Micrococcales</taxon>
        <taxon>Cellulomonadaceae</taxon>
        <taxon>Cellulomonas</taxon>
    </lineage>
</organism>
<evidence type="ECO:0000256" key="2">
    <source>
        <dbReference type="SAM" id="Phobius"/>
    </source>
</evidence>
<dbReference type="RefSeq" id="WP_146951904.1">
    <property type="nucleotide sequence ID" value="NZ_BAABBJ010000015.1"/>
</dbReference>
<gene>
    <name evidence="3" type="ORF">CSO01_08730</name>
</gene>
<name>A0A512PAD9_9CELL</name>
<accession>A0A512PAD9</accession>
<evidence type="ECO:0000256" key="1">
    <source>
        <dbReference type="SAM" id="Coils"/>
    </source>
</evidence>
<keyword evidence="2" id="KW-0472">Membrane</keyword>
<proteinExistence type="predicted"/>
<keyword evidence="4" id="KW-1185">Reference proteome</keyword>
<dbReference type="EMBL" id="BKAL01000002">
    <property type="protein sequence ID" value="GEP68158.1"/>
    <property type="molecule type" value="Genomic_DNA"/>
</dbReference>